<feature type="region of interest" description="Disordered" evidence="1">
    <location>
        <begin position="220"/>
        <end position="239"/>
    </location>
</feature>
<dbReference type="Proteomes" id="UP000006039">
    <property type="component" value="Unassembled WGS sequence"/>
</dbReference>
<dbReference type="EMBL" id="GL385398">
    <property type="protein sequence ID" value="EJT74465.1"/>
    <property type="molecule type" value="Genomic_DNA"/>
</dbReference>
<reference evidence="2" key="3">
    <citation type="submission" date="2010-09" db="EMBL/GenBank/DDBJ databases">
        <title>Annotation of Gaeumannomyces graminis var. tritici R3-111a-1.</title>
        <authorList>
            <consortium name="The Broad Institute Genome Sequencing Platform"/>
            <person name="Ma L.-J."/>
            <person name="Dead R."/>
            <person name="Young S.K."/>
            <person name="Zeng Q."/>
            <person name="Gargeya S."/>
            <person name="Fitzgerald M."/>
            <person name="Haas B."/>
            <person name="Abouelleil A."/>
            <person name="Alvarado L."/>
            <person name="Arachchi H.M."/>
            <person name="Berlin A."/>
            <person name="Brown A."/>
            <person name="Chapman S.B."/>
            <person name="Chen Z."/>
            <person name="Dunbar C."/>
            <person name="Freedman E."/>
            <person name="Gearin G."/>
            <person name="Gellesch M."/>
            <person name="Goldberg J."/>
            <person name="Griggs A."/>
            <person name="Gujja S."/>
            <person name="Heiman D."/>
            <person name="Howarth C."/>
            <person name="Larson L."/>
            <person name="Lui A."/>
            <person name="MacDonald P.J.P."/>
            <person name="Mehta T."/>
            <person name="Montmayeur A."/>
            <person name="Murphy C."/>
            <person name="Neiman D."/>
            <person name="Pearson M."/>
            <person name="Priest M."/>
            <person name="Roberts A."/>
            <person name="Saif S."/>
            <person name="Shea T."/>
            <person name="Shenoy N."/>
            <person name="Sisk P."/>
            <person name="Stolte C."/>
            <person name="Sykes S."/>
            <person name="Yandava C."/>
            <person name="Wortman J."/>
            <person name="Nusbaum C."/>
            <person name="Birren B."/>
        </authorList>
    </citation>
    <scope>NUCLEOTIDE SEQUENCE</scope>
    <source>
        <strain evidence="2">R3-111a-1</strain>
    </source>
</reference>
<reference evidence="3" key="4">
    <citation type="journal article" date="2015" name="G3 (Bethesda)">
        <title>Genome sequences of three phytopathogenic species of the Magnaporthaceae family of fungi.</title>
        <authorList>
            <person name="Okagaki L.H."/>
            <person name="Nunes C.C."/>
            <person name="Sailsbery J."/>
            <person name="Clay B."/>
            <person name="Brown D."/>
            <person name="John T."/>
            <person name="Oh Y."/>
            <person name="Young N."/>
            <person name="Fitzgerald M."/>
            <person name="Haas B.J."/>
            <person name="Zeng Q."/>
            <person name="Young S."/>
            <person name="Adiconis X."/>
            <person name="Fan L."/>
            <person name="Levin J.Z."/>
            <person name="Mitchell T.K."/>
            <person name="Okubara P.A."/>
            <person name="Farman M.L."/>
            <person name="Kohn L.M."/>
            <person name="Birren B."/>
            <person name="Ma L.-J."/>
            <person name="Dean R.A."/>
        </authorList>
    </citation>
    <scope>NUCLEOTIDE SEQUENCE</scope>
    <source>
        <strain evidence="3">R3-111a-1</strain>
    </source>
</reference>
<accession>J3P469</accession>
<organism evidence="2">
    <name type="scientific">Gaeumannomyces tritici (strain R3-111a-1)</name>
    <name type="common">Wheat and barley take-all root rot fungus</name>
    <name type="synonym">Gaeumannomyces graminis var. tritici</name>
    <dbReference type="NCBI Taxonomy" id="644352"/>
    <lineage>
        <taxon>Eukaryota</taxon>
        <taxon>Fungi</taxon>
        <taxon>Dikarya</taxon>
        <taxon>Ascomycota</taxon>
        <taxon>Pezizomycotina</taxon>
        <taxon>Sordariomycetes</taxon>
        <taxon>Sordariomycetidae</taxon>
        <taxon>Magnaporthales</taxon>
        <taxon>Magnaporthaceae</taxon>
        <taxon>Gaeumannomyces</taxon>
    </lineage>
</organism>
<reference evidence="2" key="2">
    <citation type="submission" date="2010-07" db="EMBL/GenBank/DDBJ databases">
        <authorList>
            <consortium name="The Broad Institute Genome Sequencing Platform"/>
            <consortium name="Broad Institute Genome Sequencing Center for Infectious Disease"/>
            <person name="Ma L.-J."/>
            <person name="Dead R."/>
            <person name="Young S."/>
            <person name="Zeng Q."/>
            <person name="Koehrsen M."/>
            <person name="Alvarado L."/>
            <person name="Berlin A."/>
            <person name="Chapman S.B."/>
            <person name="Chen Z."/>
            <person name="Freedman E."/>
            <person name="Gellesch M."/>
            <person name="Goldberg J."/>
            <person name="Griggs A."/>
            <person name="Gujja S."/>
            <person name="Heilman E.R."/>
            <person name="Heiman D."/>
            <person name="Hepburn T."/>
            <person name="Howarth C."/>
            <person name="Jen D."/>
            <person name="Larson L."/>
            <person name="Mehta T."/>
            <person name="Neiman D."/>
            <person name="Pearson M."/>
            <person name="Roberts A."/>
            <person name="Saif S."/>
            <person name="Shea T."/>
            <person name="Shenoy N."/>
            <person name="Sisk P."/>
            <person name="Stolte C."/>
            <person name="Sykes S."/>
            <person name="Walk T."/>
            <person name="White J."/>
            <person name="Yandava C."/>
            <person name="Haas B."/>
            <person name="Nusbaum C."/>
            <person name="Birren B."/>
        </authorList>
    </citation>
    <scope>NUCLEOTIDE SEQUENCE</scope>
    <source>
        <strain evidence="2">R3-111a-1</strain>
    </source>
</reference>
<evidence type="ECO:0000313" key="4">
    <source>
        <dbReference type="Proteomes" id="UP000006039"/>
    </source>
</evidence>
<dbReference type="HOGENOM" id="CLU_059602_0_0_1"/>
<feature type="compositionally biased region" description="Basic and acidic residues" evidence="1">
    <location>
        <begin position="268"/>
        <end position="323"/>
    </location>
</feature>
<feature type="compositionally biased region" description="Basic and acidic residues" evidence="1">
    <location>
        <begin position="21"/>
        <end position="43"/>
    </location>
</feature>
<sequence length="340" mass="37983">MGWLDGLFGGQPSNNGSDPLQKLDPKLREFLEKESPVKFKPAEAGRQQQQQQPPQQPPQPDSRQQQPPPAATTHGQGTDPAAAPAAVPSESQFPDGRYAHLWRTYRPQAEVEAEAKSGHEKLMDVLEGYKERRSNIGRAALENCALEQLDWSQCMKAGDWEAKLTMCSAQVRKFERCYTMQSRLLKALGYLSAHDRPASVDEEIQMHADSLYHRMLEQEAAAQKAKEEGRPAPEFAPLITRTTFADAADMDDEKIKGLVSEEARQKFEERVRDLPEQERAAEEAAARAELRAQAEAASRLHELRREEERERELRKLQGKETILDKVSGAFKGPGGGGSSS</sequence>
<feature type="region of interest" description="Disordered" evidence="1">
    <location>
        <begin position="268"/>
        <end position="340"/>
    </location>
</feature>
<keyword evidence="4" id="KW-1185">Reference proteome</keyword>
<evidence type="ECO:0000256" key="1">
    <source>
        <dbReference type="SAM" id="MobiDB-lite"/>
    </source>
</evidence>
<dbReference type="AlphaFoldDB" id="J3P469"/>
<reference evidence="3" key="5">
    <citation type="submission" date="2018-04" db="UniProtKB">
        <authorList>
            <consortium name="EnsemblFungi"/>
        </authorList>
    </citation>
    <scope>IDENTIFICATION</scope>
    <source>
        <strain evidence="3">R3-111a-1</strain>
    </source>
</reference>
<gene>
    <name evidence="3" type="primary">20348763</name>
    <name evidence="2" type="ORF">GGTG_08305</name>
</gene>
<evidence type="ECO:0000313" key="3">
    <source>
        <dbReference type="EnsemblFungi" id="EJT74465"/>
    </source>
</evidence>
<dbReference type="STRING" id="644352.J3P469"/>
<reference evidence="4" key="1">
    <citation type="submission" date="2010-07" db="EMBL/GenBank/DDBJ databases">
        <title>The genome sequence of Gaeumannomyces graminis var. tritici strain R3-111a-1.</title>
        <authorList>
            <consortium name="The Broad Institute Genome Sequencing Platform"/>
            <person name="Ma L.-J."/>
            <person name="Dead R."/>
            <person name="Young S."/>
            <person name="Zeng Q."/>
            <person name="Koehrsen M."/>
            <person name="Alvarado L."/>
            <person name="Berlin A."/>
            <person name="Chapman S.B."/>
            <person name="Chen Z."/>
            <person name="Freedman E."/>
            <person name="Gellesch M."/>
            <person name="Goldberg J."/>
            <person name="Griggs A."/>
            <person name="Gujja S."/>
            <person name="Heilman E.R."/>
            <person name="Heiman D."/>
            <person name="Hepburn T."/>
            <person name="Howarth C."/>
            <person name="Jen D."/>
            <person name="Larson L."/>
            <person name="Mehta T."/>
            <person name="Neiman D."/>
            <person name="Pearson M."/>
            <person name="Roberts A."/>
            <person name="Saif S."/>
            <person name="Shea T."/>
            <person name="Shenoy N."/>
            <person name="Sisk P."/>
            <person name="Stolte C."/>
            <person name="Sykes S."/>
            <person name="Walk T."/>
            <person name="White J."/>
            <person name="Yandava C."/>
            <person name="Haas B."/>
            <person name="Nusbaum C."/>
            <person name="Birren B."/>
        </authorList>
    </citation>
    <scope>NUCLEOTIDE SEQUENCE [LARGE SCALE GENOMIC DNA]</scope>
    <source>
        <strain evidence="4">R3-111a-1</strain>
    </source>
</reference>
<feature type="compositionally biased region" description="Pro residues" evidence="1">
    <location>
        <begin position="54"/>
        <end position="70"/>
    </location>
</feature>
<dbReference type="eggNOG" id="ENOG502SDD8">
    <property type="taxonomic scope" value="Eukaryota"/>
</dbReference>
<feature type="compositionally biased region" description="Gly residues" evidence="1">
    <location>
        <begin position="331"/>
        <end position="340"/>
    </location>
</feature>
<dbReference type="RefSeq" id="XP_009224409.1">
    <property type="nucleotide sequence ID" value="XM_009226145.1"/>
</dbReference>
<feature type="region of interest" description="Disordered" evidence="1">
    <location>
        <begin position="1"/>
        <end position="93"/>
    </location>
</feature>
<proteinExistence type="predicted"/>
<protein>
    <recommendedName>
        <fullName evidence="5">Autophagy protein</fullName>
    </recommendedName>
</protein>
<evidence type="ECO:0008006" key="5">
    <source>
        <dbReference type="Google" id="ProtNLM"/>
    </source>
</evidence>
<dbReference type="EnsemblFungi" id="EJT74465">
    <property type="protein sequence ID" value="EJT74465"/>
    <property type="gene ID" value="GGTG_08305"/>
</dbReference>
<evidence type="ECO:0000313" key="2">
    <source>
        <dbReference type="EMBL" id="EJT74465.1"/>
    </source>
</evidence>
<dbReference type="OrthoDB" id="2103031at2759"/>
<dbReference type="GeneID" id="20348763"/>
<dbReference type="VEuPathDB" id="FungiDB:GGTG_08305"/>
<name>J3P469_GAET3</name>